<sequence>MNIKLPLASKPIVTRLALAPAPLWAIALALTLPLGSALLATPPACAQSFRAQPKDAPNLVLLEVRLDQHLLSESLTAYQFGNDVFLPLGELSKLLTIAIRTQPVEGRASGYVLDEQRGFSLDVIGLAVTVNDKREVLDRSLVKLQADDIYVASRLLSRWLPVALEVDMSSLTLKVIPREKLPLQAGLERQDRGKRTGPRGEYVDPEFPRVATPYRKLDKPFIDQTLGLDARRAGAGGQTSAAYTAYLTGDLMGVEAELYANRNLRDKATDLRWSLGRHDPDANLLGSLHARTVMVGSVPAPGVANIALSSTGSGGITVGNRPLNQPTRFDRHTLQGDLPPGWDVELYFNEGLVAFQQSRADGQYIFADLPLVYGLNEFRLVFHGPLGQLRVERQSFLLEQSIIKPGHAYYSLTGQRDEHGKRRSVAQFDWGLTRQLSVNGGLVRLNLDGKEQRYANAGLHGYLQSFILSLDAAKSDNGGRLAQVALKTQVKGLSLGASHAEVKDFSSELYLPRADPVRSRDELQVDGTLPSAGASRMPVSLQVKRDRLESNAQNVELLGRVSAYGFGTAVTNAVRWQSNSGIKSADGVLQASRRVAGIGISGQLQYSIEPRFATSTLAISADKNLADGTLLNLGVIRGFQDQEYRLTAALNKSLGSVGIGVNGYYSNRGEYGVGIQLFVAMGFEPRRGHWMTDAQPMAPTGAASVRVFLDTNQNGVLDPGEQPVEGAGFTVNGGGTLARTGADGIVHLNRLPVKQNVDIGFDMASLEDPQLAAQQKGYRIVPRPGKVSQLDFAVSITGEIDGTTYMVVGGQRRAVGDLDLELVNANRKVVGTARSASDGYFVLSSVVPGNYMLRVSEDQLTRLGLNDLGMHMLTMASDGKFINGKELYVEASAAANPK</sequence>
<organism evidence="1 2">
    <name type="scientific">Massilia psychrophila</name>
    <dbReference type="NCBI Taxonomy" id="1603353"/>
    <lineage>
        <taxon>Bacteria</taxon>
        <taxon>Pseudomonadati</taxon>
        <taxon>Pseudomonadota</taxon>
        <taxon>Betaproteobacteria</taxon>
        <taxon>Burkholderiales</taxon>
        <taxon>Oxalobacteraceae</taxon>
        <taxon>Telluria group</taxon>
        <taxon>Massilia</taxon>
    </lineage>
</organism>
<proteinExistence type="predicted"/>
<evidence type="ECO:0008006" key="3">
    <source>
        <dbReference type="Google" id="ProtNLM"/>
    </source>
</evidence>
<name>A0A2G8SYI7_9BURK</name>
<dbReference type="Proteomes" id="UP000228593">
    <property type="component" value="Unassembled WGS sequence"/>
</dbReference>
<dbReference type="EMBL" id="PDOB01000029">
    <property type="protein sequence ID" value="PIL38783.1"/>
    <property type="molecule type" value="Genomic_DNA"/>
</dbReference>
<dbReference type="OrthoDB" id="121544at2"/>
<evidence type="ECO:0000313" key="1">
    <source>
        <dbReference type="EMBL" id="PIL38783.1"/>
    </source>
</evidence>
<reference evidence="1 2" key="1">
    <citation type="submission" date="2017-10" db="EMBL/GenBank/DDBJ databases">
        <title>Massilia psychrophilum sp. nov., a novel purple-pigmented bacterium isolated from Tianshan glacier, Xinjiang Municipality, China.</title>
        <authorList>
            <person name="Wang H."/>
        </authorList>
    </citation>
    <scope>NUCLEOTIDE SEQUENCE [LARGE SCALE GENOMIC DNA]</scope>
    <source>
        <strain evidence="1 2">JCM 30813</strain>
    </source>
</reference>
<keyword evidence="2" id="KW-1185">Reference proteome</keyword>
<protein>
    <recommendedName>
        <fullName evidence="3">Carboxypeptidase regulatory-like domain-containing protein</fullName>
    </recommendedName>
</protein>
<dbReference type="RefSeq" id="WP_099917005.1">
    <property type="nucleotide sequence ID" value="NZ_BMHS01000009.1"/>
</dbReference>
<evidence type="ECO:0000313" key="2">
    <source>
        <dbReference type="Proteomes" id="UP000228593"/>
    </source>
</evidence>
<comment type="caution">
    <text evidence="1">The sequence shown here is derived from an EMBL/GenBank/DDBJ whole genome shotgun (WGS) entry which is preliminary data.</text>
</comment>
<dbReference type="SUPFAM" id="SSF49478">
    <property type="entry name" value="Cna protein B-type domain"/>
    <property type="match status" value="1"/>
</dbReference>
<accession>A0A2G8SYI7</accession>
<dbReference type="AlphaFoldDB" id="A0A2G8SYI7"/>
<gene>
    <name evidence="1" type="ORF">CR103_16250</name>
</gene>